<keyword evidence="11 12" id="KW-0472">Membrane</keyword>
<feature type="domain" description="Histidine kinase" evidence="13">
    <location>
        <begin position="127"/>
        <end position="337"/>
    </location>
</feature>
<evidence type="ECO:0000256" key="7">
    <source>
        <dbReference type="ARBA" id="ARBA00022692"/>
    </source>
</evidence>
<evidence type="ECO:0000256" key="2">
    <source>
        <dbReference type="ARBA" id="ARBA00004651"/>
    </source>
</evidence>
<dbReference type="Pfam" id="PF02518">
    <property type="entry name" value="HATPase_c"/>
    <property type="match status" value="1"/>
</dbReference>
<comment type="catalytic activity">
    <reaction evidence="1">
        <text>ATP + protein L-histidine = ADP + protein N-phospho-L-histidine.</text>
        <dbReference type="EC" id="2.7.13.3"/>
    </reaction>
</comment>
<dbReference type="GO" id="GO:0016301">
    <property type="term" value="F:kinase activity"/>
    <property type="evidence" value="ECO:0007669"/>
    <property type="project" value="UniProtKB-KW"/>
</dbReference>
<evidence type="ECO:0000256" key="3">
    <source>
        <dbReference type="ARBA" id="ARBA00012438"/>
    </source>
</evidence>
<dbReference type="Gene3D" id="3.30.565.10">
    <property type="entry name" value="Histidine kinase-like ATPase, C-terminal domain"/>
    <property type="match status" value="1"/>
</dbReference>
<dbReference type="PROSITE" id="PS50109">
    <property type="entry name" value="HIS_KIN"/>
    <property type="match status" value="1"/>
</dbReference>
<dbReference type="Proteomes" id="UP001597191">
    <property type="component" value="Unassembled WGS sequence"/>
</dbReference>
<keyword evidence="7 12" id="KW-0812">Transmembrane</keyword>
<dbReference type="PANTHER" id="PTHR45453">
    <property type="entry name" value="PHOSPHATE REGULON SENSOR PROTEIN PHOR"/>
    <property type="match status" value="1"/>
</dbReference>
<dbReference type="SUPFAM" id="SSF55874">
    <property type="entry name" value="ATPase domain of HSP90 chaperone/DNA topoisomerase II/histidine kinase"/>
    <property type="match status" value="1"/>
</dbReference>
<proteinExistence type="predicted"/>
<dbReference type="Pfam" id="PF00512">
    <property type="entry name" value="HisKA"/>
    <property type="match status" value="1"/>
</dbReference>
<comment type="subcellular location">
    <subcellularLocation>
        <location evidence="2">Cell membrane</location>
        <topology evidence="2">Multi-pass membrane protein</topology>
    </subcellularLocation>
</comment>
<dbReference type="Gene3D" id="1.10.287.130">
    <property type="match status" value="1"/>
</dbReference>
<dbReference type="SMART" id="SM00388">
    <property type="entry name" value="HisKA"/>
    <property type="match status" value="1"/>
</dbReference>
<name>A0ABW4BPG2_9LACO</name>
<evidence type="ECO:0000256" key="6">
    <source>
        <dbReference type="ARBA" id="ARBA00022679"/>
    </source>
</evidence>
<organism evidence="14 15">
    <name type="scientific">Lapidilactobacillus gannanensis</name>
    <dbReference type="NCBI Taxonomy" id="2486002"/>
    <lineage>
        <taxon>Bacteria</taxon>
        <taxon>Bacillati</taxon>
        <taxon>Bacillota</taxon>
        <taxon>Bacilli</taxon>
        <taxon>Lactobacillales</taxon>
        <taxon>Lactobacillaceae</taxon>
        <taxon>Lapidilactobacillus</taxon>
    </lineage>
</organism>
<dbReference type="SUPFAM" id="SSF47384">
    <property type="entry name" value="Homodimeric domain of signal transducing histidine kinase"/>
    <property type="match status" value="1"/>
</dbReference>
<keyword evidence="9 12" id="KW-1133">Transmembrane helix</keyword>
<gene>
    <name evidence="14" type="ORF">ACFQ4R_11140</name>
</gene>
<dbReference type="InterPro" id="IPR005467">
    <property type="entry name" value="His_kinase_dom"/>
</dbReference>
<evidence type="ECO:0000256" key="8">
    <source>
        <dbReference type="ARBA" id="ARBA00022777"/>
    </source>
</evidence>
<evidence type="ECO:0000256" key="4">
    <source>
        <dbReference type="ARBA" id="ARBA00022475"/>
    </source>
</evidence>
<evidence type="ECO:0000313" key="14">
    <source>
        <dbReference type="EMBL" id="MFD1412134.1"/>
    </source>
</evidence>
<dbReference type="InterPro" id="IPR003594">
    <property type="entry name" value="HATPase_dom"/>
</dbReference>
<feature type="transmembrane region" description="Helical" evidence="12">
    <location>
        <begin position="12"/>
        <end position="30"/>
    </location>
</feature>
<evidence type="ECO:0000256" key="11">
    <source>
        <dbReference type="ARBA" id="ARBA00023136"/>
    </source>
</evidence>
<evidence type="ECO:0000259" key="13">
    <source>
        <dbReference type="PROSITE" id="PS50109"/>
    </source>
</evidence>
<comment type="caution">
    <text evidence="14">The sequence shown here is derived from an EMBL/GenBank/DDBJ whole genome shotgun (WGS) entry which is preliminary data.</text>
</comment>
<dbReference type="InterPro" id="IPR004358">
    <property type="entry name" value="Sig_transdc_His_kin-like_C"/>
</dbReference>
<dbReference type="PRINTS" id="PR00344">
    <property type="entry name" value="BCTRLSENSOR"/>
</dbReference>
<evidence type="ECO:0000256" key="1">
    <source>
        <dbReference type="ARBA" id="ARBA00000085"/>
    </source>
</evidence>
<feature type="transmembrane region" description="Helical" evidence="12">
    <location>
        <begin position="42"/>
        <end position="61"/>
    </location>
</feature>
<keyword evidence="5" id="KW-0597">Phosphoprotein</keyword>
<evidence type="ECO:0000256" key="12">
    <source>
        <dbReference type="SAM" id="Phobius"/>
    </source>
</evidence>
<keyword evidence="8 14" id="KW-0418">Kinase</keyword>
<dbReference type="PANTHER" id="PTHR45453:SF2">
    <property type="entry name" value="HISTIDINE KINASE"/>
    <property type="match status" value="1"/>
</dbReference>
<dbReference type="InterPro" id="IPR003661">
    <property type="entry name" value="HisK_dim/P_dom"/>
</dbReference>
<dbReference type="RefSeq" id="WP_125648234.1">
    <property type="nucleotide sequence ID" value="NZ_JBHTOH010000094.1"/>
</dbReference>
<evidence type="ECO:0000256" key="5">
    <source>
        <dbReference type="ARBA" id="ARBA00022553"/>
    </source>
</evidence>
<keyword evidence="10" id="KW-0902">Two-component regulatory system</keyword>
<evidence type="ECO:0000256" key="9">
    <source>
        <dbReference type="ARBA" id="ARBA00022989"/>
    </source>
</evidence>
<dbReference type="SMART" id="SM00387">
    <property type="entry name" value="HATPase_c"/>
    <property type="match status" value="1"/>
</dbReference>
<dbReference type="CDD" id="cd00082">
    <property type="entry name" value="HisKA"/>
    <property type="match status" value="1"/>
</dbReference>
<dbReference type="EC" id="2.7.13.3" evidence="3"/>
<dbReference type="InterPro" id="IPR036890">
    <property type="entry name" value="HATPase_C_sf"/>
</dbReference>
<dbReference type="InterPro" id="IPR036097">
    <property type="entry name" value="HisK_dim/P_sf"/>
</dbReference>
<keyword evidence="15" id="KW-1185">Reference proteome</keyword>
<keyword evidence="4" id="KW-1003">Cell membrane</keyword>
<keyword evidence="6" id="KW-0808">Transferase</keyword>
<protein>
    <recommendedName>
        <fullName evidence="3">histidine kinase</fullName>
        <ecNumber evidence="3">2.7.13.3</ecNumber>
    </recommendedName>
</protein>
<evidence type="ECO:0000313" key="15">
    <source>
        <dbReference type="Proteomes" id="UP001597191"/>
    </source>
</evidence>
<evidence type="ECO:0000256" key="10">
    <source>
        <dbReference type="ARBA" id="ARBA00023012"/>
    </source>
</evidence>
<dbReference type="InterPro" id="IPR050351">
    <property type="entry name" value="BphY/WalK/GraS-like"/>
</dbReference>
<sequence length="349" mass="40147">MTFFKFLKDHLLQILFWLMGLILLNLVIWLDPSNSVALANLLYLDLLLVVFLAIFLFILYWSRRNWYQQLTSKIKDADNILNYPLDNPQSNDEQLVAQYSQTLLDTHQQILNSLINEQNDQREFVDSWVHDIKVPLAALKLITDSVEDQISEEKYLQLTDEVTRMNHYVEKVLYYSRLSSFANDYLIQEYSLKDIINPVVRDNMNYFINKRIQLVQHNLDYTVLTDRKWLSFILEQLLSNSLKYTPAQGTITIEVVSQRDGLNLLIKDSGVGIPEADLGRIFDKGFTGENGRHADTHATGLGLYLAKQLADKLGHQISATSKVGQGTTLVIHFPLLSYYNSPGSATQIR</sequence>
<dbReference type="EMBL" id="JBHTOH010000094">
    <property type="protein sequence ID" value="MFD1412134.1"/>
    <property type="molecule type" value="Genomic_DNA"/>
</dbReference>
<accession>A0ABW4BPG2</accession>
<reference evidence="15" key="1">
    <citation type="journal article" date="2019" name="Int. J. Syst. Evol. Microbiol.">
        <title>The Global Catalogue of Microorganisms (GCM) 10K type strain sequencing project: providing services to taxonomists for standard genome sequencing and annotation.</title>
        <authorList>
            <consortium name="The Broad Institute Genomics Platform"/>
            <consortium name="The Broad Institute Genome Sequencing Center for Infectious Disease"/>
            <person name="Wu L."/>
            <person name="Ma J."/>
        </authorList>
    </citation>
    <scope>NUCLEOTIDE SEQUENCE [LARGE SCALE GENOMIC DNA]</scope>
    <source>
        <strain evidence="15">CCM 8937</strain>
    </source>
</reference>